<keyword evidence="3" id="KW-0969">Cilium</keyword>
<dbReference type="AlphaFoldDB" id="A0AB38YCB7"/>
<keyword evidence="3" id="KW-0966">Cell projection</keyword>
<protein>
    <submittedName>
        <fullName evidence="3">Flagellar hook-length control protein FliK</fullName>
    </submittedName>
</protein>
<feature type="compositionally biased region" description="Basic and acidic residues" evidence="1">
    <location>
        <begin position="35"/>
        <end position="46"/>
    </location>
</feature>
<dbReference type="InterPro" id="IPR021136">
    <property type="entry name" value="Flagellar_hook_control-like_C"/>
</dbReference>
<accession>A0AB38YCB7</accession>
<organism evidence="3">
    <name type="scientific">Salinispirillum sp. LH 10-3-1</name>
    <dbReference type="NCBI Taxonomy" id="2952525"/>
    <lineage>
        <taxon>Bacteria</taxon>
        <taxon>Pseudomonadati</taxon>
        <taxon>Pseudomonadota</taxon>
        <taxon>Gammaproteobacteria</taxon>
        <taxon>Oceanospirillales</taxon>
        <taxon>Saccharospirillaceae</taxon>
        <taxon>Salinispirillum</taxon>
    </lineage>
</organism>
<name>A0AB38YCB7_9GAMM</name>
<feature type="domain" description="Flagellar hook-length control protein-like C-terminal" evidence="2">
    <location>
        <begin position="442"/>
        <end position="523"/>
    </location>
</feature>
<evidence type="ECO:0000313" key="3">
    <source>
        <dbReference type="EMBL" id="WLD57019.1"/>
    </source>
</evidence>
<dbReference type="EMBL" id="CP101717">
    <property type="protein sequence ID" value="WLD57019.1"/>
    <property type="molecule type" value="Genomic_DNA"/>
</dbReference>
<dbReference type="PANTHER" id="PTHR37533">
    <property type="entry name" value="FLAGELLAR HOOK-LENGTH CONTROL PROTEIN"/>
    <property type="match status" value="1"/>
</dbReference>
<feature type="region of interest" description="Disordered" evidence="1">
    <location>
        <begin position="295"/>
        <end position="329"/>
    </location>
</feature>
<reference evidence="3" key="1">
    <citation type="submission" date="2022-07" db="EMBL/GenBank/DDBJ databases">
        <title>Complete genome sequence of Salinispirillum sp. LH10-3-1 capable of multiple carbohydrate inversion isolated from a soda lake.</title>
        <authorList>
            <person name="Liu J."/>
            <person name="Zhai Y."/>
            <person name="Zhang H."/>
            <person name="Yang H."/>
            <person name="Qu J."/>
            <person name="Li J."/>
        </authorList>
    </citation>
    <scope>NUCLEOTIDE SEQUENCE</scope>
    <source>
        <strain evidence="3">LH 10-3-1</strain>
    </source>
</reference>
<gene>
    <name evidence="3" type="ORF">NFC81_09795</name>
</gene>
<feature type="compositionally biased region" description="Low complexity" evidence="1">
    <location>
        <begin position="361"/>
        <end position="373"/>
    </location>
</feature>
<evidence type="ECO:0000259" key="2">
    <source>
        <dbReference type="Pfam" id="PF02120"/>
    </source>
</evidence>
<dbReference type="Gene3D" id="3.30.750.140">
    <property type="match status" value="1"/>
</dbReference>
<feature type="region of interest" description="Disordered" evidence="1">
    <location>
        <begin position="515"/>
        <end position="549"/>
    </location>
</feature>
<feature type="region of interest" description="Disordered" evidence="1">
    <location>
        <begin position="343"/>
        <end position="373"/>
    </location>
</feature>
<dbReference type="Pfam" id="PF02120">
    <property type="entry name" value="Flg_hook"/>
    <property type="match status" value="1"/>
</dbReference>
<dbReference type="RefSeq" id="WP_304994305.1">
    <property type="nucleotide sequence ID" value="NZ_CP101717.1"/>
</dbReference>
<feature type="compositionally biased region" description="Polar residues" evidence="1">
    <location>
        <begin position="299"/>
        <end position="312"/>
    </location>
</feature>
<sequence>MLDNIISVNSNNDTASRTAVRAPSAAQGADQQPAAREDRGFSRHYETAQARSARVKPEQAQVRNQNQSTQQSALERQEARASQAAQSGNKLPANHSSILPVSGNFLPPDADNTRLAVSGEQSYALEELPSLPEGVSISIEVMQEIDADVDSVPSDLNELALTDEEAEALRAVLQAVSPGVEDMPESVLAALRDGGLERLRELVLADMERKANLDASAVQYDDAEDGALAALLASLQTFIEELELDSATDDEVATTDPVPVDRSALAVLSDDQRALLKQWAANLVGNAEDSKETLASVAADSTMSGLPSTDTSADTKESASGAGADDIEQAPTILNTVAALAAEAESDADTDTVTGSRKPGSESSQGSSTSSAASNLAANVATAGNTNNLVTDEATLVRQPMDAAVVRENIARQDTEALIKQHLERELPVRNSATEVTHRLTERLVMMVSRDIQTATIRLDPPDLGKLDIRITTTNEQVQVQVVTHQPVVRDLLEQHAHRLREMLEQQGFAKVDVNVSDQSQQDRERAEGNGDGGSNGQDEEGEALVATDNVRRSVGLVDHYV</sequence>
<dbReference type="CDD" id="cd17470">
    <property type="entry name" value="T3SS_Flik_C"/>
    <property type="match status" value="1"/>
</dbReference>
<feature type="compositionally biased region" description="Polar residues" evidence="1">
    <location>
        <begin position="1"/>
        <end position="17"/>
    </location>
</feature>
<dbReference type="InterPro" id="IPR052563">
    <property type="entry name" value="FliK"/>
</dbReference>
<proteinExistence type="predicted"/>
<feature type="compositionally biased region" description="Polar residues" evidence="1">
    <location>
        <begin position="61"/>
        <end position="74"/>
    </location>
</feature>
<keyword evidence="3" id="KW-0282">Flagellum</keyword>
<dbReference type="PANTHER" id="PTHR37533:SF2">
    <property type="entry name" value="FLAGELLAR HOOK-LENGTH CONTROL PROTEIN"/>
    <property type="match status" value="1"/>
</dbReference>
<evidence type="ECO:0000256" key="1">
    <source>
        <dbReference type="SAM" id="MobiDB-lite"/>
    </source>
</evidence>
<dbReference type="InterPro" id="IPR038610">
    <property type="entry name" value="FliK-like_C_sf"/>
</dbReference>
<feature type="region of interest" description="Disordered" evidence="1">
    <location>
        <begin position="1"/>
        <end position="104"/>
    </location>
</feature>